<keyword evidence="8" id="KW-0136">Cellulose degradation</keyword>
<evidence type="ECO:0000256" key="6">
    <source>
        <dbReference type="ARBA" id="ARBA00022729"/>
    </source>
</evidence>
<dbReference type="InterPro" id="IPR002772">
    <property type="entry name" value="Glyco_hydro_3_C"/>
</dbReference>
<keyword evidence="5" id="KW-0964">Secreted</keyword>
<dbReference type="Pfam" id="PF14310">
    <property type="entry name" value="Fn3-like"/>
    <property type="match status" value="1"/>
</dbReference>
<dbReference type="EC" id="3.2.1.21" evidence="13"/>
<dbReference type="Proteomes" id="UP001152049">
    <property type="component" value="Unassembled WGS sequence"/>
</dbReference>
<dbReference type="Pfam" id="PF01915">
    <property type="entry name" value="Glyco_hydro_3_C"/>
    <property type="match status" value="1"/>
</dbReference>
<dbReference type="InterPro" id="IPR001764">
    <property type="entry name" value="Glyco_hydro_3_N"/>
</dbReference>
<keyword evidence="9" id="KW-0325">Glycoprotein</keyword>
<dbReference type="InterPro" id="IPR026891">
    <property type="entry name" value="Fn3-like"/>
</dbReference>
<keyword evidence="17" id="KW-1185">Reference proteome</keyword>
<comment type="caution">
    <text evidence="16">The sequence shown here is derived from an EMBL/GenBank/DDBJ whole genome shotgun (WGS) entry which is preliminary data.</text>
</comment>
<feature type="chain" id="PRO_5040955329" description="beta-glucosidase" evidence="14">
    <location>
        <begin position="21"/>
        <end position="765"/>
    </location>
</feature>
<comment type="catalytic activity">
    <reaction evidence="1 13">
        <text>Hydrolysis of terminal, non-reducing beta-D-glucosyl residues with release of beta-D-glucose.</text>
        <dbReference type="EC" id="3.2.1.21"/>
    </reaction>
</comment>
<evidence type="ECO:0000256" key="10">
    <source>
        <dbReference type="ARBA" id="ARBA00023277"/>
    </source>
</evidence>
<dbReference type="SMART" id="SM01217">
    <property type="entry name" value="Fn3_like"/>
    <property type="match status" value="1"/>
</dbReference>
<dbReference type="InterPro" id="IPR036962">
    <property type="entry name" value="Glyco_hydro_3_N_sf"/>
</dbReference>
<dbReference type="AlphaFoldDB" id="A0A9W8RNB7"/>
<keyword evidence="10 13" id="KW-0119">Carbohydrate metabolism</keyword>
<dbReference type="InterPro" id="IPR050288">
    <property type="entry name" value="Cellulose_deg_GH3"/>
</dbReference>
<dbReference type="EMBL" id="JAOQAZ010000037">
    <property type="protein sequence ID" value="KAJ4248098.1"/>
    <property type="molecule type" value="Genomic_DNA"/>
</dbReference>
<evidence type="ECO:0000256" key="3">
    <source>
        <dbReference type="ARBA" id="ARBA00004987"/>
    </source>
</evidence>
<evidence type="ECO:0000256" key="5">
    <source>
        <dbReference type="ARBA" id="ARBA00022525"/>
    </source>
</evidence>
<dbReference type="InterPro" id="IPR036881">
    <property type="entry name" value="Glyco_hydro_3_C_sf"/>
</dbReference>
<evidence type="ECO:0000256" key="7">
    <source>
        <dbReference type="ARBA" id="ARBA00022801"/>
    </source>
</evidence>
<evidence type="ECO:0000256" key="14">
    <source>
        <dbReference type="SAM" id="SignalP"/>
    </source>
</evidence>
<dbReference type="Gene3D" id="3.20.20.300">
    <property type="entry name" value="Glycoside hydrolase, family 3, N-terminal domain"/>
    <property type="match status" value="1"/>
</dbReference>
<evidence type="ECO:0000256" key="8">
    <source>
        <dbReference type="ARBA" id="ARBA00023001"/>
    </source>
</evidence>
<evidence type="ECO:0000256" key="9">
    <source>
        <dbReference type="ARBA" id="ARBA00023180"/>
    </source>
</evidence>
<keyword evidence="6 14" id="KW-0732">Signal</keyword>
<evidence type="ECO:0000313" key="17">
    <source>
        <dbReference type="Proteomes" id="UP001152049"/>
    </source>
</evidence>
<feature type="signal peptide" evidence="14">
    <location>
        <begin position="1"/>
        <end position="20"/>
    </location>
</feature>
<dbReference type="InterPro" id="IPR019800">
    <property type="entry name" value="Glyco_hydro_3_AS"/>
</dbReference>
<dbReference type="InterPro" id="IPR017853">
    <property type="entry name" value="GH"/>
</dbReference>
<proteinExistence type="inferred from homology"/>
<comment type="pathway">
    <text evidence="3 13">Glycan metabolism; cellulose degradation.</text>
</comment>
<keyword evidence="11 13" id="KW-0326">Glycosidase</keyword>
<evidence type="ECO:0000313" key="16">
    <source>
        <dbReference type="EMBL" id="KAJ4248098.1"/>
    </source>
</evidence>
<comment type="similarity">
    <text evidence="4 13">Belongs to the glycosyl hydrolase 3 family.</text>
</comment>
<dbReference type="PROSITE" id="PS00775">
    <property type="entry name" value="GLYCOSYL_HYDROL_F3"/>
    <property type="match status" value="1"/>
</dbReference>
<comment type="subcellular location">
    <subcellularLocation>
        <location evidence="2">Secreted</location>
    </subcellularLocation>
</comment>
<evidence type="ECO:0000259" key="15">
    <source>
        <dbReference type="SMART" id="SM01217"/>
    </source>
</evidence>
<dbReference type="Pfam" id="PF00933">
    <property type="entry name" value="Glyco_hydro_3"/>
    <property type="match status" value="1"/>
</dbReference>
<keyword evidence="7 13" id="KW-0378">Hydrolase</keyword>
<dbReference type="Gene3D" id="2.60.40.10">
    <property type="entry name" value="Immunoglobulins"/>
    <property type="match status" value="1"/>
</dbReference>
<dbReference type="GO" id="GO:0008422">
    <property type="term" value="F:beta-glucosidase activity"/>
    <property type="evidence" value="ECO:0007669"/>
    <property type="project" value="UniProtKB-EC"/>
</dbReference>
<evidence type="ECO:0000256" key="2">
    <source>
        <dbReference type="ARBA" id="ARBA00004613"/>
    </source>
</evidence>
<evidence type="ECO:0000256" key="4">
    <source>
        <dbReference type="ARBA" id="ARBA00005336"/>
    </source>
</evidence>
<accession>A0A9W8RNB7</accession>
<protein>
    <recommendedName>
        <fullName evidence="13">beta-glucosidase</fullName>
        <ecNumber evidence="13">3.2.1.21</ecNumber>
    </recommendedName>
</protein>
<dbReference type="Gene3D" id="3.40.50.1700">
    <property type="entry name" value="Glycoside hydrolase family 3 C-terminal domain"/>
    <property type="match status" value="1"/>
</dbReference>
<gene>
    <name evidence="16" type="ORF">NW762_012868</name>
</gene>
<evidence type="ECO:0000256" key="12">
    <source>
        <dbReference type="ARBA" id="ARBA00023326"/>
    </source>
</evidence>
<evidence type="ECO:0000256" key="13">
    <source>
        <dbReference type="RuleBase" id="RU361161"/>
    </source>
</evidence>
<dbReference type="FunFam" id="3.20.20.300:FF:000002">
    <property type="entry name" value="Probable beta-glucosidase"/>
    <property type="match status" value="1"/>
</dbReference>
<reference evidence="16" key="1">
    <citation type="submission" date="2022-09" db="EMBL/GenBank/DDBJ databases">
        <title>Fusarium specimens isolated from Avocado Roots.</title>
        <authorList>
            <person name="Stajich J."/>
            <person name="Roper C."/>
            <person name="Heimlech-Rivalta G."/>
        </authorList>
    </citation>
    <scope>NUCLEOTIDE SEQUENCE</scope>
    <source>
        <strain evidence="16">CF00136</strain>
    </source>
</reference>
<dbReference type="SUPFAM" id="SSF51445">
    <property type="entry name" value="(Trans)glycosidases"/>
    <property type="match status" value="1"/>
</dbReference>
<organism evidence="16 17">
    <name type="scientific">Fusarium torreyae</name>
    <dbReference type="NCBI Taxonomy" id="1237075"/>
    <lineage>
        <taxon>Eukaryota</taxon>
        <taxon>Fungi</taxon>
        <taxon>Dikarya</taxon>
        <taxon>Ascomycota</taxon>
        <taxon>Pezizomycotina</taxon>
        <taxon>Sordariomycetes</taxon>
        <taxon>Hypocreomycetidae</taxon>
        <taxon>Hypocreales</taxon>
        <taxon>Nectriaceae</taxon>
        <taxon>Fusarium</taxon>
    </lineage>
</organism>
<feature type="domain" description="Fibronectin type III-like" evidence="15">
    <location>
        <begin position="712"/>
        <end position="765"/>
    </location>
</feature>
<dbReference type="InterPro" id="IPR013783">
    <property type="entry name" value="Ig-like_fold"/>
</dbReference>
<dbReference type="SUPFAM" id="SSF52279">
    <property type="entry name" value="Beta-D-glucan exohydrolase, C-terminal domain"/>
    <property type="match status" value="1"/>
</dbReference>
<evidence type="ECO:0000256" key="1">
    <source>
        <dbReference type="ARBA" id="ARBA00000448"/>
    </source>
</evidence>
<dbReference type="PANTHER" id="PTHR42715">
    <property type="entry name" value="BETA-GLUCOSIDASE"/>
    <property type="match status" value="1"/>
</dbReference>
<name>A0A9W8RNB7_9HYPO</name>
<dbReference type="PANTHER" id="PTHR42715:SF5">
    <property type="entry name" value="BETA-GLUCOSIDASE M-RELATED"/>
    <property type="match status" value="1"/>
</dbReference>
<dbReference type="OrthoDB" id="416222at2759"/>
<dbReference type="GO" id="GO:0030245">
    <property type="term" value="P:cellulose catabolic process"/>
    <property type="evidence" value="ECO:0007669"/>
    <property type="project" value="UniProtKB-KW"/>
</dbReference>
<sequence length="765" mass="83207">MRLITQLAIVALSLYGSTQGLKNITDDTFFYGLSEPVYPSPNATGLESWAESYAKARSMVARITLEEKANFTISIPRGEDELTSCQGRIGPIERLGFPGMCLADAGNGLRQGELTSTWPSGISVAASWNRELALQRAIGLGNEFANKSLNVIFGPVVGPLGRIATGGRNWEGLGYDPWLAGTLVRETVKGIQGAGVIASLKHFIGNEQETRRSTSSMLTDDATSPDTLQAVSVNVDDKTLHELYLWPFVDAIKEGVGNVMCSYNRLNNSYGCQNSHLLNGILKTELGFQGFVLTDWGAQHSGVANAEAGMDSAALPEGGNYETSLWGKNLTLAVQNGTLPEHRLDDMVIRVLAPYYKLGQDQRVKQPGLGFPTDHTRPHAVVDAVDPAMDAVRLQGAIEAHVLVKNNNGTLPLKKPQILSVFGYSAKMQDFYRPNENLAADVPWNVVADIWTNGTLFVGGGSGATGARRAIAPMDAIRQRAWKDRTQLFWDFDTAQPGVKGINANTDACLVFGNAFASEAVDKVGLHDDYTDGLILSVAANCTNTIVVLHNTGARLVDRFVDHPNVTAIIMAHLPGEESGNALVQLLYGDANPSGKLPYTVAKNESDYTHLLLPDQAITPYGIFPQSNFTEGNFIDYRHFDREEIEPRYPFGFGLSYTTFDLDNLDIAFLSNSSLSRFPRGPIQQGGPVGLWDIVARITARVINTGDVAGAEVAQLYLSIPQDKENTVPVRQLRGFVKPFLKPGEATNVTFNLTRRDLSVWDITA</sequence>
<dbReference type="PRINTS" id="PR00133">
    <property type="entry name" value="GLHYDRLASE3"/>
</dbReference>
<dbReference type="GO" id="GO:0005576">
    <property type="term" value="C:extracellular region"/>
    <property type="evidence" value="ECO:0007669"/>
    <property type="project" value="UniProtKB-SubCell"/>
</dbReference>
<keyword evidence="12 13" id="KW-0624">Polysaccharide degradation</keyword>
<evidence type="ECO:0000256" key="11">
    <source>
        <dbReference type="ARBA" id="ARBA00023295"/>
    </source>
</evidence>